<keyword evidence="4" id="KW-1185">Reference proteome</keyword>
<dbReference type="Proteomes" id="UP000708208">
    <property type="component" value="Unassembled WGS sequence"/>
</dbReference>
<dbReference type="PANTHER" id="PTHR19303:SF74">
    <property type="entry name" value="POGO TRANSPOSABLE ELEMENT WITH KRAB DOMAIN"/>
    <property type="match status" value="1"/>
</dbReference>
<dbReference type="InterPro" id="IPR004875">
    <property type="entry name" value="DDE_SF_endonuclease_dom"/>
</dbReference>
<dbReference type="EMBL" id="CAJVCH010471128">
    <property type="protein sequence ID" value="CAG7820157.1"/>
    <property type="molecule type" value="Genomic_DNA"/>
</dbReference>
<accession>A0A8J2KUT8</accession>
<reference evidence="3" key="1">
    <citation type="submission" date="2021-06" db="EMBL/GenBank/DDBJ databases">
        <authorList>
            <person name="Hodson N. C."/>
            <person name="Mongue J. A."/>
            <person name="Jaron S. K."/>
        </authorList>
    </citation>
    <scope>NUCLEOTIDE SEQUENCE</scope>
</reference>
<proteinExistence type="predicted"/>
<feature type="non-terminal residue" evidence="3">
    <location>
        <position position="518"/>
    </location>
</feature>
<dbReference type="PANTHER" id="PTHR19303">
    <property type="entry name" value="TRANSPOSON"/>
    <property type="match status" value="1"/>
</dbReference>
<dbReference type="AlphaFoldDB" id="A0A8J2KUT8"/>
<dbReference type="OrthoDB" id="4327074at2759"/>
<sequence>LLLYVCKFLKSAGEEVRRAIHLAKDLNYFHSKAAEATGVTLSVLKKYWKSVDDNYVVLSQGNFKPVFNEEQEKQIIAYCNDLANRFTMTKQSLGQLAFKMAEENQLTHPFKNGTAGADWISSFLIRHQKELSVRIGTPTSLVRITSFTKSAVYRFFDQLEEIIGEKNYNDTTIFNADETGVSIVPNKGPRRSAKTGVGTIPVMTPAERGQLITIMCCASANGQFIPPMFVFPNNCKDKDISRSPPGSLYTYSNKGWSTSHTFCVWLKHFRNHATPSKTTQVLLIIDNHGSHISYQAVKFATKYNIDILTLPPHTTHKMQPMDISFFKLLRKRYGQALEDWLAKNTGLKPRTDNIRCIIKTAYQNSCKESTMINGFRKTGIWDNDLGRPNRYVFADTEFSDIGTVVPLDEENQVIEANISVHAESTSQRITDDFQDITDFHNTPWDLDKPGTSAHTSEAKRKIRPKGTSELITSSAIIAKLQERECKKRKKNSSDSEETATLRKSMEDKRVLGSNSKIG</sequence>
<gene>
    <name evidence="3" type="ORF">AFUS01_LOCUS30562</name>
</gene>
<protein>
    <recommendedName>
        <fullName evidence="2">DDE-1 domain-containing protein</fullName>
    </recommendedName>
</protein>
<evidence type="ECO:0000259" key="2">
    <source>
        <dbReference type="Pfam" id="PF03184"/>
    </source>
</evidence>
<dbReference type="GO" id="GO:0005634">
    <property type="term" value="C:nucleus"/>
    <property type="evidence" value="ECO:0007669"/>
    <property type="project" value="TreeGrafter"/>
</dbReference>
<dbReference type="Pfam" id="PF03184">
    <property type="entry name" value="DDE_1"/>
    <property type="match status" value="1"/>
</dbReference>
<dbReference type="GO" id="GO:0003677">
    <property type="term" value="F:DNA binding"/>
    <property type="evidence" value="ECO:0007669"/>
    <property type="project" value="TreeGrafter"/>
</dbReference>
<feature type="region of interest" description="Disordered" evidence="1">
    <location>
        <begin position="441"/>
        <end position="465"/>
    </location>
</feature>
<organism evidence="3 4">
    <name type="scientific">Allacma fusca</name>
    <dbReference type="NCBI Taxonomy" id="39272"/>
    <lineage>
        <taxon>Eukaryota</taxon>
        <taxon>Metazoa</taxon>
        <taxon>Ecdysozoa</taxon>
        <taxon>Arthropoda</taxon>
        <taxon>Hexapoda</taxon>
        <taxon>Collembola</taxon>
        <taxon>Symphypleona</taxon>
        <taxon>Sminthuridae</taxon>
        <taxon>Allacma</taxon>
    </lineage>
</organism>
<feature type="region of interest" description="Disordered" evidence="1">
    <location>
        <begin position="482"/>
        <end position="518"/>
    </location>
</feature>
<evidence type="ECO:0000313" key="3">
    <source>
        <dbReference type="EMBL" id="CAG7820157.1"/>
    </source>
</evidence>
<evidence type="ECO:0000256" key="1">
    <source>
        <dbReference type="SAM" id="MobiDB-lite"/>
    </source>
</evidence>
<feature type="domain" description="DDE-1" evidence="2">
    <location>
        <begin position="212"/>
        <end position="355"/>
    </location>
</feature>
<comment type="caution">
    <text evidence="3">The sequence shown here is derived from an EMBL/GenBank/DDBJ whole genome shotgun (WGS) entry which is preliminary data.</text>
</comment>
<name>A0A8J2KUT8_9HEXA</name>
<feature type="compositionally biased region" description="Basic and acidic residues" evidence="1">
    <location>
        <begin position="499"/>
        <end position="510"/>
    </location>
</feature>
<evidence type="ECO:0000313" key="4">
    <source>
        <dbReference type="Proteomes" id="UP000708208"/>
    </source>
</evidence>
<dbReference type="InterPro" id="IPR050863">
    <property type="entry name" value="CenT-Element_Derived"/>
</dbReference>